<keyword evidence="8" id="KW-1185">Reference proteome</keyword>
<dbReference type="InterPro" id="IPR010327">
    <property type="entry name" value="FldB/FldC_alpha/beta"/>
</dbReference>
<dbReference type="SUPFAM" id="SSF53067">
    <property type="entry name" value="Actin-like ATPase domain"/>
    <property type="match status" value="1"/>
</dbReference>
<comment type="subunit">
    <text evidence="2">Homodimer.</text>
</comment>
<evidence type="ECO:0000256" key="2">
    <source>
        <dbReference type="ARBA" id="ARBA00011738"/>
    </source>
</evidence>
<dbReference type="Proteomes" id="UP000237798">
    <property type="component" value="Unassembled WGS sequence"/>
</dbReference>
<sequence>MIGYVCKYTPIHIIEAFNENAVRINPHVSGFDKAEALMHPNVCTYAKAVLEECINSGICNLVLVNCCDSIKRLYDVLKSSPDFDFVHLINVPRKRNRASALIMKSELIKFISSMEKFTGRKFDDDKFINMVNAKTDKKSCKLSGINIALMGSRVKDSTIKQIETAGASINFDFTCTGNFTKSTVLSKNEDFILSYSSFLLNAFPCMRMVDNKDRIRILNENIDKMDGLIYHTTKFCDAYSFEYAALKDLISIPMLKIETDYTEEGSGQMRTRIEAFVETIKSKNEKYKKDDSVSIKDDILVAGIDSGSTSTNVVIMNAKRKILSYSVVRTGAKSQNGAEKAMKEALKKLNMDSSRLSRIISTGYGRVSIPFADGEITEITCHGKAAYFLNNKVRTIIDIGGQDSKAIRLDDSGKVVDFAMNDKCAAGTGRFLEMMSHTLEVPLSEMGKRSLDWREDIDITSMCTVFAESEVVSLVAQNKDISDIIHGLHKSVASKTLSLVNRVGKKEAYMMTGGVAKNIGVVKCLEKKLGDKIFIPQEPQIVGAVGAALTALESI</sequence>
<gene>
    <name evidence="7" type="primary">fldI_1</name>
    <name evidence="7" type="ORF">CLLU_19570</name>
</gene>
<dbReference type="CDD" id="cd24036">
    <property type="entry name" value="ASKHA_NBD_BcrAD_BadFG_HgdC_HadI"/>
    <property type="match status" value="1"/>
</dbReference>
<dbReference type="Pfam" id="PF01869">
    <property type="entry name" value="BcrAD_BadFG"/>
    <property type="match status" value="1"/>
</dbReference>
<evidence type="ECO:0000313" key="8">
    <source>
        <dbReference type="Proteomes" id="UP000237798"/>
    </source>
</evidence>
<reference evidence="7 8" key="1">
    <citation type="submission" date="2018-03" db="EMBL/GenBank/DDBJ databases">
        <title>Genome sequence of Clostridium luticellarii DSM 29923.</title>
        <authorList>
            <person name="Poehlein A."/>
            <person name="Daniel R."/>
        </authorList>
    </citation>
    <scope>NUCLEOTIDE SEQUENCE [LARGE SCALE GENOMIC DNA]</scope>
    <source>
        <strain evidence="7 8">DSM 29923</strain>
    </source>
</reference>
<dbReference type="GO" id="GO:0046872">
    <property type="term" value="F:metal ion binding"/>
    <property type="evidence" value="ECO:0007669"/>
    <property type="project" value="UniProtKB-KW"/>
</dbReference>
<comment type="caution">
    <text evidence="7">The sequence shown here is derived from an EMBL/GenBank/DDBJ whole genome shotgun (WGS) entry which is preliminary data.</text>
</comment>
<evidence type="ECO:0000256" key="4">
    <source>
        <dbReference type="ARBA" id="ARBA00023004"/>
    </source>
</evidence>
<dbReference type="EC" id="3.-.-.-" evidence="7"/>
<keyword evidence="4" id="KW-0408">Iron</keyword>
<dbReference type="EMBL" id="PVXP01000025">
    <property type="protein sequence ID" value="PRR85043.1"/>
    <property type="molecule type" value="Genomic_DNA"/>
</dbReference>
<dbReference type="RefSeq" id="WP_106009546.1">
    <property type="nucleotide sequence ID" value="NZ_JALCPJ010000013.1"/>
</dbReference>
<evidence type="ECO:0000256" key="5">
    <source>
        <dbReference type="ARBA" id="ARBA00023014"/>
    </source>
</evidence>
<dbReference type="FunFam" id="3.30.420.40:FF:000217">
    <property type="entry name" value="2-hydroxyisocaproyl-CoA dehydratase activator"/>
    <property type="match status" value="1"/>
</dbReference>
<keyword evidence="3" id="KW-0479">Metal-binding</keyword>
<dbReference type="InterPro" id="IPR002731">
    <property type="entry name" value="ATPase_BadF"/>
</dbReference>
<dbReference type="AlphaFoldDB" id="A0A2T0BMG3"/>
<dbReference type="InterPro" id="IPR043129">
    <property type="entry name" value="ATPase_NBD"/>
</dbReference>
<name>A0A2T0BMG3_9CLOT</name>
<evidence type="ECO:0000256" key="1">
    <source>
        <dbReference type="ARBA" id="ARBA00001966"/>
    </source>
</evidence>
<organism evidence="7 8">
    <name type="scientific">Clostridium luticellarii</name>
    <dbReference type="NCBI Taxonomy" id="1691940"/>
    <lineage>
        <taxon>Bacteria</taxon>
        <taxon>Bacillati</taxon>
        <taxon>Bacillota</taxon>
        <taxon>Clostridia</taxon>
        <taxon>Eubacteriales</taxon>
        <taxon>Clostridiaceae</taxon>
        <taxon>Clostridium</taxon>
    </lineage>
</organism>
<dbReference type="OrthoDB" id="9778513at2"/>
<keyword evidence="5" id="KW-0411">Iron-sulfur</keyword>
<evidence type="ECO:0000313" key="7">
    <source>
        <dbReference type="EMBL" id="PRR85043.1"/>
    </source>
</evidence>
<dbReference type="GO" id="GO:0051536">
    <property type="term" value="F:iron-sulfur cluster binding"/>
    <property type="evidence" value="ECO:0007669"/>
    <property type="project" value="UniProtKB-KW"/>
</dbReference>
<dbReference type="PANTHER" id="PTHR32329">
    <property type="entry name" value="BIFUNCTIONAL PROTEIN [INCLUDES 2-HYDROXYACYL-COA DEHYDRATASE (N-TER) AND ITS ACTIVATOR DOMAIN (C_TERM)-RELATED"/>
    <property type="match status" value="1"/>
</dbReference>
<proteinExistence type="predicted"/>
<dbReference type="PANTHER" id="PTHR32329:SF2">
    <property type="entry name" value="BIFUNCTIONAL PROTEIN [INCLUDES 2-HYDROXYACYL-COA DEHYDRATASE (N-TER) AND ITS ACTIVATOR DOMAIN (C_TERM)"/>
    <property type="match status" value="1"/>
</dbReference>
<dbReference type="Gene3D" id="3.40.50.11890">
    <property type="match status" value="1"/>
</dbReference>
<protein>
    <submittedName>
        <fullName evidence="7">R-phenyllactate dehydratase activator</fullName>
        <ecNumber evidence="7">3.-.-.-</ecNumber>
    </submittedName>
</protein>
<dbReference type="Gene3D" id="3.30.420.40">
    <property type="match status" value="2"/>
</dbReference>
<keyword evidence="7" id="KW-0378">Hydrolase</keyword>
<accession>A0A2T0BMG3</accession>
<dbReference type="InterPro" id="IPR008275">
    <property type="entry name" value="CoA_E_activase_dom"/>
</dbReference>
<dbReference type="GO" id="GO:0016787">
    <property type="term" value="F:hydrolase activity"/>
    <property type="evidence" value="ECO:0007669"/>
    <property type="project" value="UniProtKB-KW"/>
</dbReference>
<dbReference type="Gene3D" id="3.40.50.11900">
    <property type="match status" value="1"/>
</dbReference>
<feature type="domain" description="ATPase BadF/BadG/BcrA/BcrD type" evidence="6">
    <location>
        <begin position="303"/>
        <end position="551"/>
    </location>
</feature>
<evidence type="ECO:0000259" key="6">
    <source>
        <dbReference type="Pfam" id="PF01869"/>
    </source>
</evidence>
<dbReference type="Pfam" id="PF06050">
    <property type="entry name" value="HGD-D"/>
    <property type="match status" value="2"/>
</dbReference>
<dbReference type="InterPro" id="IPR051805">
    <property type="entry name" value="Dehydratase_Activator_Redct"/>
</dbReference>
<dbReference type="NCBIfam" id="TIGR00241">
    <property type="entry name" value="CoA_E_activ"/>
    <property type="match status" value="1"/>
</dbReference>
<comment type="cofactor">
    <cofactor evidence="1">
        <name>[4Fe-4S] cluster</name>
        <dbReference type="ChEBI" id="CHEBI:49883"/>
    </cofactor>
</comment>
<evidence type="ECO:0000256" key="3">
    <source>
        <dbReference type="ARBA" id="ARBA00022723"/>
    </source>
</evidence>